<reference evidence="2 3" key="2">
    <citation type="journal article" date="2015" name="Eukaryot. Cell">
        <title>Asexual propagation of a virulent clone complex in a human and feline outbreak of sporotrichosis.</title>
        <authorList>
            <person name="Teixeira Mde M."/>
            <person name="Rodrigues A.M."/>
            <person name="Tsui C.K."/>
            <person name="de Almeida L.G."/>
            <person name="Van Diepeningen A.D."/>
            <person name="van den Ende B.G."/>
            <person name="Fernandes G.F."/>
            <person name="Kano R."/>
            <person name="Hamelin R.C."/>
            <person name="Lopes-Bezerra L.M."/>
            <person name="Vasconcelos A.T."/>
            <person name="de Hoog S."/>
            <person name="de Camargo Z.P."/>
            <person name="Felipe M.S."/>
        </authorList>
    </citation>
    <scope>NUCLEOTIDE SEQUENCE [LARGE SCALE GENOMIC DNA]</scope>
    <source>
        <strain evidence="2 3">1099-18</strain>
    </source>
</reference>
<sequence>MSDRGAALTAASEGPNLGQDAGTDMSSTTLLRLLGGVVVAINCADQGAVSAVETWIASVGSEHTNRAWLDWLTLADGAFPADGGDSIGDNTRHADATTYARHLVRLTVAIGHLRNASRHNLPMPPETLGHVWAIVRDALTGTLDTTNTAASETGTTQPLGAAMRSSQGFLNVPLCSIVKDGNIDELIRLHVWLPGKRSPANAAKNGEAGAFAVHSHQPFAQSWILAGEGTDHPYTAEPVDTAGDATHARYALSWTGPVDRKGQRQRHRHRHRHAPLAPVRHGPGSTYTIPAAAYHWTEGPPGALHATLFYFDASRGFVRDADVLGPVDGDEHTQVRDPAGVTAAALASTVERVRQWEAHMSRARAHARRADWEPALHELDKALALTVEADGGAGKSADDTPFPNAAHYQCILHGEMGSTNRRFGRYDVAAGFLEAALAEMARGEAKDGHATGRQRLEVSGELGVVYRHMGRLHDAERVLQIQYTTALALGADAAACRAIGNLGMVNYQLSQEDPPRQGGQTETRSEDRLTTAIEQLQERVARARRLGSGPQAALWEAIGLQRLALCYAATGRPGDTRRGVECAEAAFALTAESPDPTVVAFSSLFLGRALVADQTEQTTHADRVRAATYLSGAWLPAGCCTPAIALCKEPSAEHRSYLAELIAFVASHAEGAGLDAGLDAVDENGYTALDYCVFNGDGATEALVVEALHRQLHARADAALAERRTEARLRKGYRELFQDVMRPVLLGGTRDKDKGASAADTLTRLRRVYASALDASPASPGYRGVFDDFKCVPYRAFAAAGHLPGGADNLARRVAAPVDGRTGEGSPDVVDAVDYVVFISYRWINVTRDATAPDDAAHTQYRRICAAVEAFLHLHPDVTEDRLGLWIDHACVDQANPAPGIAALPMLVAQCNAVISLTSADYYDRAWCSVEVMMAQVLCRAYGLHAWYEHVVDADGHGTLRPGPMDIEINMAHKVLAFESDRPRILFLERQAKLLG</sequence>
<dbReference type="GeneID" id="27663617"/>
<dbReference type="SUPFAM" id="SSF48452">
    <property type="entry name" value="TPR-like"/>
    <property type="match status" value="1"/>
</dbReference>
<evidence type="ECO:0000313" key="3">
    <source>
        <dbReference type="Proteomes" id="UP000033710"/>
    </source>
</evidence>
<feature type="region of interest" description="Disordered" evidence="1">
    <location>
        <begin position="1"/>
        <end position="22"/>
    </location>
</feature>
<dbReference type="Proteomes" id="UP000033710">
    <property type="component" value="Unassembled WGS sequence"/>
</dbReference>
<organism evidence="2 3">
    <name type="scientific">Sporothrix schenckii 1099-18</name>
    <dbReference type="NCBI Taxonomy" id="1397361"/>
    <lineage>
        <taxon>Eukaryota</taxon>
        <taxon>Fungi</taxon>
        <taxon>Dikarya</taxon>
        <taxon>Ascomycota</taxon>
        <taxon>Pezizomycotina</taxon>
        <taxon>Sordariomycetes</taxon>
        <taxon>Sordariomycetidae</taxon>
        <taxon>Ophiostomatales</taxon>
        <taxon>Ophiostomataceae</taxon>
        <taxon>Sporothrix</taxon>
    </lineage>
</organism>
<protein>
    <submittedName>
        <fullName evidence="2">Uncharacterized protein</fullName>
    </submittedName>
</protein>
<gene>
    <name evidence="2" type="ORF">SPSK_01426</name>
</gene>
<dbReference type="KEGG" id="ssck:SPSK_01426"/>
<feature type="compositionally biased region" description="Basic residues" evidence="1">
    <location>
        <begin position="263"/>
        <end position="274"/>
    </location>
</feature>
<dbReference type="EMBL" id="AXCR01000005">
    <property type="protein sequence ID" value="KJR87564.1"/>
    <property type="molecule type" value="Genomic_DNA"/>
</dbReference>
<dbReference type="VEuPathDB" id="FungiDB:SPSK_01426"/>
<dbReference type="RefSeq" id="XP_016590240.1">
    <property type="nucleotide sequence ID" value="XM_016728340.1"/>
</dbReference>
<proteinExistence type="predicted"/>
<dbReference type="AlphaFoldDB" id="A0A0F2MER5"/>
<feature type="region of interest" description="Disordered" evidence="1">
    <location>
        <begin position="258"/>
        <end position="284"/>
    </location>
</feature>
<evidence type="ECO:0000256" key="1">
    <source>
        <dbReference type="SAM" id="MobiDB-lite"/>
    </source>
</evidence>
<accession>A0A0F2MER5</accession>
<dbReference type="InterPro" id="IPR011990">
    <property type="entry name" value="TPR-like_helical_dom_sf"/>
</dbReference>
<dbReference type="OrthoDB" id="423576at2759"/>
<evidence type="ECO:0000313" key="2">
    <source>
        <dbReference type="EMBL" id="KJR87564.1"/>
    </source>
</evidence>
<name>A0A0F2MER5_SPOSC</name>
<dbReference type="Gene3D" id="1.25.40.10">
    <property type="entry name" value="Tetratricopeptide repeat domain"/>
    <property type="match status" value="1"/>
</dbReference>
<reference evidence="2 3" key="1">
    <citation type="journal article" date="2014" name="BMC Genomics">
        <title>Comparative genomics of the major fungal agents of human and animal Sporotrichosis: Sporothrix schenckii and Sporothrix brasiliensis.</title>
        <authorList>
            <person name="Teixeira M.M."/>
            <person name="de Almeida L.G."/>
            <person name="Kubitschek-Barreira P."/>
            <person name="Alves F.L."/>
            <person name="Kioshima E.S."/>
            <person name="Abadio A.K."/>
            <person name="Fernandes L."/>
            <person name="Derengowski L.S."/>
            <person name="Ferreira K.S."/>
            <person name="Souza R.C."/>
            <person name="Ruiz J.C."/>
            <person name="de Andrade N.C."/>
            <person name="Paes H.C."/>
            <person name="Nicola A.M."/>
            <person name="Albuquerque P."/>
            <person name="Gerber A.L."/>
            <person name="Martins V.P."/>
            <person name="Peconick L.D."/>
            <person name="Neto A.V."/>
            <person name="Chaucanez C.B."/>
            <person name="Silva P.A."/>
            <person name="Cunha O.L."/>
            <person name="de Oliveira F.F."/>
            <person name="dos Santos T.C."/>
            <person name="Barros A.L."/>
            <person name="Soares M.A."/>
            <person name="de Oliveira L.M."/>
            <person name="Marini M.M."/>
            <person name="Villalobos-Duno H."/>
            <person name="Cunha M.M."/>
            <person name="de Hoog S."/>
            <person name="da Silveira J.F."/>
            <person name="Henrissat B."/>
            <person name="Nino-Vega G.A."/>
            <person name="Cisalpino P.S."/>
            <person name="Mora-Montes H.M."/>
            <person name="Almeida S.R."/>
            <person name="Stajich J.E."/>
            <person name="Lopes-Bezerra L.M."/>
            <person name="Vasconcelos A.T."/>
            <person name="Felipe M.S."/>
        </authorList>
    </citation>
    <scope>NUCLEOTIDE SEQUENCE [LARGE SCALE GENOMIC DNA]</scope>
    <source>
        <strain evidence="2 3">1099-18</strain>
    </source>
</reference>
<comment type="caution">
    <text evidence="2">The sequence shown here is derived from an EMBL/GenBank/DDBJ whole genome shotgun (WGS) entry which is preliminary data.</text>
</comment>